<comment type="caution">
    <text evidence="1">The sequence shown here is derived from an EMBL/GenBank/DDBJ whole genome shotgun (WGS) entry which is preliminary data.</text>
</comment>
<dbReference type="Pfam" id="PF05721">
    <property type="entry name" value="PhyH"/>
    <property type="match status" value="1"/>
</dbReference>
<accession>A0ABT5U7D1</accession>
<reference evidence="1 2" key="1">
    <citation type="submission" date="2022-11" db="EMBL/GenBank/DDBJ databases">
        <title>Spartinivicinus poritis sp. nov., isolated from scleractinian coral Porites lutea.</title>
        <authorList>
            <person name="Zhang G."/>
            <person name="Cai L."/>
            <person name="Wei Q."/>
        </authorList>
    </citation>
    <scope>NUCLEOTIDE SEQUENCE [LARGE SCALE GENOMIC DNA]</scope>
    <source>
        <strain evidence="1 2">A2-2</strain>
    </source>
</reference>
<dbReference type="Gene3D" id="2.60.120.620">
    <property type="entry name" value="q2cbj1_9rhob like domain"/>
    <property type="match status" value="1"/>
</dbReference>
<dbReference type="EMBL" id="JAPMOU010000010">
    <property type="protein sequence ID" value="MDE1462278.1"/>
    <property type="molecule type" value="Genomic_DNA"/>
</dbReference>
<organism evidence="1 2">
    <name type="scientific">Spartinivicinus poritis</name>
    <dbReference type="NCBI Taxonomy" id="2994640"/>
    <lineage>
        <taxon>Bacteria</taxon>
        <taxon>Pseudomonadati</taxon>
        <taxon>Pseudomonadota</taxon>
        <taxon>Gammaproteobacteria</taxon>
        <taxon>Oceanospirillales</taxon>
        <taxon>Zooshikellaceae</taxon>
        <taxon>Spartinivicinus</taxon>
    </lineage>
</organism>
<sequence>MFGTISHLIKEMLESVRRSVLRAKIKPSTKAAAIQEHLRCAGYYVINDYWSQEKCAEARTEIDALLLDAKTTKKWTDDHQSDTRFFYAEQMGGVFLDFLNDELIEEVRLCHSGRVNSEKVIMAAKLVHREGNHGSGGGWHRDSPHTPQFKALMYLTDVNKDNGPFEYITGSQKSSQSIMDLIKGYARPNQYRFTNSEISGIKNTVTLPKVFTGKAGTLVIFDSKGVHRGVPIEAGKRYAITLYCSDGGPLLLH</sequence>
<dbReference type="SUPFAM" id="SSF51197">
    <property type="entry name" value="Clavaminate synthase-like"/>
    <property type="match status" value="1"/>
</dbReference>
<evidence type="ECO:0000313" key="2">
    <source>
        <dbReference type="Proteomes" id="UP001528823"/>
    </source>
</evidence>
<dbReference type="Proteomes" id="UP001528823">
    <property type="component" value="Unassembled WGS sequence"/>
</dbReference>
<dbReference type="RefSeq" id="WP_274688635.1">
    <property type="nucleotide sequence ID" value="NZ_JAPMOU010000010.1"/>
</dbReference>
<keyword evidence="1" id="KW-0223">Dioxygenase</keyword>
<keyword evidence="2" id="KW-1185">Reference proteome</keyword>
<gene>
    <name evidence="1" type="ORF">ORQ98_09860</name>
</gene>
<protein>
    <submittedName>
        <fullName evidence="1">Phytanoyl-CoA dioxygenase family protein</fullName>
    </submittedName>
</protein>
<proteinExistence type="predicted"/>
<dbReference type="GO" id="GO:0051213">
    <property type="term" value="F:dioxygenase activity"/>
    <property type="evidence" value="ECO:0007669"/>
    <property type="project" value="UniProtKB-KW"/>
</dbReference>
<dbReference type="InterPro" id="IPR008775">
    <property type="entry name" value="Phytyl_CoA_dOase-like"/>
</dbReference>
<evidence type="ECO:0000313" key="1">
    <source>
        <dbReference type="EMBL" id="MDE1462278.1"/>
    </source>
</evidence>
<name>A0ABT5U7D1_9GAMM</name>
<keyword evidence="1" id="KW-0560">Oxidoreductase</keyword>